<dbReference type="RefSeq" id="WP_179518319.1">
    <property type="nucleotide sequence ID" value="NZ_JACCAC010000001.1"/>
</dbReference>
<accession>A0A7Y9RV79</accession>
<dbReference type="Proteomes" id="UP000544110">
    <property type="component" value="Unassembled WGS sequence"/>
</dbReference>
<gene>
    <name evidence="1" type="ORF">BJ989_002270</name>
</gene>
<comment type="caution">
    <text evidence="1">The sequence shown here is derived from an EMBL/GenBank/DDBJ whole genome shotgun (WGS) entry which is preliminary data.</text>
</comment>
<protein>
    <submittedName>
        <fullName evidence="1">Uncharacterized protein (DUF1800 family)</fullName>
    </submittedName>
</protein>
<sequence>MATAPRATPFSRHLANRFGYGWTPALQRQVDRAGGPARWFEQQLTGVGVSDAFHDTSRGWWPSLTLSGPQIWARHQAGVQEYWRATSDYQRWVLARRIHSERQVLEAMTDFWENHLHVPAVGEAQAMYRASYGAAIRAHALGSFEDLLHAAITHPAMGCYLNNAVSTAKAPNEDLGRELLEVHTLGRGNHTEDDVKASARILTGWRVALWRDWTHGYDPASHWVGPVRVAGFEHPNADPDGRAVTRAYLRHLAHHPATARRIARRLALRFVSDDPSAALVEHLAQTYLQHGTEVKPVLRALVAHPEFRRSAGRKVRTPEEDVVATYRVLGVRLARPTDDESAANALLWQTGNIGLQPFAWPRPDGRPDVAEAWSSTARVLASFDVHVALAGGWWPREQVSHRPARSWLPARRVRFAGLVDHLSRSLLGRPASPTLQRACREVVGVGAREVVDASHGVVRWDMWRLLTTVLDSPAHMSR</sequence>
<evidence type="ECO:0000313" key="1">
    <source>
        <dbReference type="EMBL" id="NYG55966.1"/>
    </source>
</evidence>
<proteinExistence type="predicted"/>
<reference evidence="1 2" key="1">
    <citation type="submission" date="2020-07" db="EMBL/GenBank/DDBJ databases">
        <title>Sequencing the genomes of 1000 actinobacteria strains.</title>
        <authorList>
            <person name="Klenk H.-P."/>
        </authorList>
    </citation>
    <scope>NUCLEOTIDE SEQUENCE [LARGE SCALE GENOMIC DNA]</scope>
    <source>
        <strain evidence="1 2">DSM 24552</strain>
    </source>
</reference>
<evidence type="ECO:0000313" key="2">
    <source>
        <dbReference type="Proteomes" id="UP000544110"/>
    </source>
</evidence>
<keyword evidence="2" id="KW-1185">Reference proteome</keyword>
<dbReference type="EMBL" id="JACCAC010000001">
    <property type="protein sequence ID" value="NYG55966.1"/>
    <property type="molecule type" value="Genomic_DNA"/>
</dbReference>
<dbReference type="AlphaFoldDB" id="A0A7Y9RV79"/>
<name>A0A7Y9RV79_9ACTN</name>
<dbReference type="Pfam" id="PF08811">
    <property type="entry name" value="DUF1800"/>
    <property type="match status" value="1"/>
</dbReference>
<organism evidence="1 2">
    <name type="scientific">Nocardioides perillae</name>
    <dbReference type="NCBI Taxonomy" id="1119534"/>
    <lineage>
        <taxon>Bacteria</taxon>
        <taxon>Bacillati</taxon>
        <taxon>Actinomycetota</taxon>
        <taxon>Actinomycetes</taxon>
        <taxon>Propionibacteriales</taxon>
        <taxon>Nocardioidaceae</taxon>
        <taxon>Nocardioides</taxon>
    </lineage>
</organism>
<dbReference type="InterPro" id="IPR014917">
    <property type="entry name" value="DUF1800"/>
</dbReference>